<evidence type="ECO:0000313" key="2">
    <source>
        <dbReference type="EMBL" id="KIY44562.1"/>
    </source>
</evidence>
<dbReference type="Proteomes" id="UP000054144">
    <property type="component" value="Unassembled WGS sequence"/>
</dbReference>
<gene>
    <name evidence="2" type="ORF">FISHEDRAFT_61835</name>
</gene>
<evidence type="ECO:0000256" key="1">
    <source>
        <dbReference type="SAM" id="MobiDB-lite"/>
    </source>
</evidence>
<name>A0A0D7A0I6_9AGAR</name>
<feature type="compositionally biased region" description="Basic and acidic residues" evidence="1">
    <location>
        <begin position="120"/>
        <end position="145"/>
    </location>
</feature>
<keyword evidence="3" id="KW-1185">Reference proteome</keyword>
<organism evidence="2 3">
    <name type="scientific">Fistulina hepatica ATCC 64428</name>
    <dbReference type="NCBI Taxonomy" id="1128425"/>
    <lineage>
        <taxon>Eukaryota</taxon>
        <taxon>Fungi</taxon>
        <taxon>Dikarya</taxon>
        <taxon>Basidiomycota</taxon>
        <taxon>Agaricomycotina</taxon>
        <taxon>Agaricomycetes</taxon>
        <taxon>Agaricomycetidae</taxon>
        <taxon>Agaricales</taxon>
        <taxon>Fistulinaceae</taxon>
        <taxon>Fistulina</taxon>
    </lineage>
</organism>
<reference evidence="2 3" key="1">
    <citation type="journal article" date="2015" name="Fungal Genet. Biol.">
        <title>Evolution of novel wood decay mechanisms in Agaricales revealed by the genome sequences of Fistulina hepatica and Cylindrobasidium torrendii.</title>
        <authorList>
            <person name="Floudas D."/>
            <person name="Held B.W."/>
            <person name="Riley R."/>
            <person name="Nagy L.G."/>
            <person name="Koehler G."/>
            <person name="Ransdell A.S."/>
            <person name="Younus H."/>
            <person name="Chow J."/>
            <person name="Chiniquy J."/>
            <person name="Lipzen A."/>
            <person name="Tritt A."/>
            <person name="Sun H."/>
            <person name="Haridas S."/>
            <person name="LaButti K."/>
            <person name="Ohm R.A."/>
            <person name="Kues U."/>
            <person name="Blanchette R.A."/>
            <person name="Grigoriev I.V."/>
            <person name="Minto R.E."/>
            <person name="Hibbett D.S."/>
        </authorList>
    </citation>
    <scope>NUCLEOTIDE SEQUENCE [LARGE SCALE GENOMIC DNA]</scope>
    <source>
        <strain evidence="2 3">ATCC 64428</strain>
    </source>
</reference>
<protein>
    <submittedName>
        <fullName evidence="2">Uncharacterized protein</fullName>
    </submittedName>
</protein>
<feature type="region of interest" description="Disordered" evidence="1">
    <location>
        <begin position="120"/>
        <end position="201"/>
    </location>
</feature>
<evidence type="ECO:0000313" key="3">
    <source>
        <dbReference type="Proteomes" id="UP000054144"/>
    </source>
</evidence>
<accession>A0A0D7A0I6</accession>
<feature type="compositionally biased region" description="Acidic residues" evidence="1">
    <location>
        <begin position="162"/>
        <end position="201"/>
    </location>
</feature>
<proteinExistence type="predicted"/>
<dbReference type="AlphaFoldDB" id="A0A0D7A0I6"/>
<sequence>MGRHSFLMLEELSTLGRWSRACLSRSARWWTTVRVPFILDPVTIVTPLFLLRGGAFAGRNRLADIIVEELRGDRTKKTSVQTTNRWTVYMLWMWMGDKHAGRECTDDKLTDEKHADDKHAYVLDDERANDERANDERANDKRANDECANNERANNERANDERVDDEYLDNECVDDEGADDECMDDERMDDEHADDEGASDV</sequence>
<dbReference type="EMBL" id="KN882089">
    <property type="protein sequence ID" value="KIY44562.1"/>
    <property type="molecule type" value="Genomic_DNA"/>
</dbReference>